<dbReference type="InterPro" id="IPR036163">
    <property type="entry name" value="HMA_dom_sf"/>
</dbReference>
<dbReference type="Gene3D" id="3.30.70.100">
    <property type="match status" value="1"/>
</dbReference>
<accession>A0A1J5QTV1</accession>
<dbReference type="GO" id="GO:0046872">
    <property type="term" value="F:metal ion binding"/>
    <property type="evidence" value="ECO:0007669"/>
    <property type="project" value="UniProtKB-KW"/>
</dbReference>
<keyword evidence="1" id="KW-0479">Metal-binding</keyword>
<reference evidence="3" key="1">
    <citation type="submission" date="2016-10" db="EMBL/GenBank/DDBJ databases">
        <title>Sequence of Gallionella enrichment culture.</title>
        <authorList>
            <person name="Poehlein A."/>
            <person name="Muehling M."/>
            <person name="Daniel R."/>
        </authorList>
    </citation>
    <scope>NUCLEOTIDE SEQUENCE</scope>
</reference>
<feature type="domain" description="HMA" evidence="2">
    <location>
        <begin position="2"/>
        <end position="67"/>
    </location>
</feature>
<dbReference type="InterPro" id="IPR006121">
    <property type="entry name" value="HMA_dom"/>
</dbReference>
<evidence type="ECO:0000313" key="3">
    <source>
        <dbReference type="EMBL" id="OIQ83319.1"/>
    </source>
</evidence>
<dbReference type="InterPro" id="IPR017969">
    <property type="entry name" value="Heavy-metal-associated_CS"/>
</dbReference>
<dbReference type="PROSITE" id="PS01047">
    <property type="entry name" value="HMA_1"/>
    <property type="match status" value="1"/>
</dbReference>
<comment type="caution">
    <text evidence="3">The sequence shown here is derived from an EMBL/GenBank/DDBJ whole genome shotgun (WGS) entry which is preliminary data.</text>
</comment>
<dbReference type="EMBL" id="MLJW01000714">
    <property type="protein sequence ID" value="OIQ83319.1"/>
    <property type="molecule type" value="Genomic_DNA"/>
</dbReference>
<dbReference type="PROSITE" id="PS50846">
    <property type="entry name" value="HMA_2"/>
    <property type="match status" value="1"/>
</dbReference>
<proteinExistence type="predicted"/>
<dbReference type="Pfam" id="PF00403">
    <property type="entry name" value="HMA"/>
    <property type="match status" value="1"/>
</dbReference>
<gene>
    <name evidence="3" type="primary">copZ_3</name>
    <name evidence="3" type="ORF">GALL_348800</name>
</gene>
<evidence type="ECO:0000256" key="1">
    <source>
        <dbReference type="ARBA" id="ARBA00022723"/>
    </source>
</evidence>
<organism evidence="3">
    <name type="scientific">mine drainage metagenome</name>
    <dbReference type="NCBI Taxonomy" id="410659"/>
    <lineage>
        <taxon>unclassified sequences</taxon>
        <taxon>metagenomes</taxon>
        <taxon>ecological metagenomes</taxon>
    </lineage>
</organism>
<sequence length="71" mass="7120">MIITTYQVTGMTCGHCVSAVSTELGALGGVRDVVVDVGAGTVTVRSDVPLELVVARTAIGRAGYELTGPGA</sequence>
<dbReference type="SUPFAM" id="SSF55008">
    <property type="entry name" value="HMA, heavy metal-associated domain"/>
    <property type="match status" value="1"/>
</dbReference>
<evidence type="ECO:0000259" key="2">
    <source>
        <dbReference type="PROSITE" id="PS50846"/>
    </source>
</evidence>
<protein>
    <submittedName>
        <fullName evidence="3">Copper chaperone CopZ</fullName>
    </submittedName>
</protein>
<name>A0A1J5QTV1_9ZZZZ</name>
<dbReference type="CDD" id="cd00371">
    <property type="entry name" value="HMA"/>
    <property type="match status" value="1"/>
</dbReference>
<dbReference type="AlphaFoldDB" id="A0A1J5QTV1"/>